<feature type="domain" description="Peptidase M16 C-terminal" evidence="3">
    <location>
        <begin position="198"/>
        <end position="378"/>
    </location>
</feature>
<dbReference type="AlphaFoldDB" id="A0AAQ3M8Y9"/>
<dbReference type="PANTHER" id="PTHR43016">
    <property type="entry name" value="PRESEQUENCE PROTEASE"/>
    <property type="match status" value="1"/>
</dbReference>
<evidence type="ECO:0008006" key="6">
    <source>
        <dbReference type="Google" id="ProtNLM"/>
    </source>
</evidence>
<accession>A0AAQ3M8Y9</accession>
<name>A0AAQ3M8Y9_9PEZI</name>
<proteinExistence type="predicted"/>
<reference evidence="4 5" key="1">
    <citation type="submission" date="2023-11" db="EMBL/GenBank/DDBJ databases">
        <title>An acidophilic fungus is an integral part of prey digestion in a carnivorous sundew plant.</title>
        <authorList>
            <person name="Tsai I.J."/>
        </authorList>
    </citation>
    <scope>NUCLEOTIDE SEQUENCE [LARGE SCALE GENOMIC DNA]</scope>
    <source>
        <strain evidence="4">169a</strain>
    </source>
</reference>
<dbReference type="FunFam" id="3.30.830.10:FF:000036">
    <property type="entry name" value="Putative zinc metalloprotease"/>
    <property type="match status" value="1"/>
</dbReference>
<dbReference type="Proteomes" id="UP001303373">
    <property type="component" value="Chromosome 11"/>
</dbReference>
<dbReference type="InterPro" id="IPR007863">
    <property type="entry name" value="Peptidase_M16_C"/>
</dbReference>
<organism evidence="4 5">
    <name type="scientific">Acrodontium crateriforme</name>
    <dbReference type="NCBI Taxonomy" id="150365"/>
    <lineage>
        <taxon>Eukaryota</taxon>
        <taxon>Fungi</taxon>
        <taxon>Dikarya</taxon>
        <taxon>Ascomycota</taxon>
        <taxon>Pezizomycotina</taxon>
        <taxon>Dothideomycetes</taxon>
        <taxon>Dothideomycetidae</taxon>
        <taxon>Mycosphaerellales</taxon>
        <taxon>Teratosphaeriaceae</taxon>
        <taxon>Acrodontium</taxon>
    </lineage>
</organism>
<dbReference type="GO" id="GO:0046872">
    <property type="term" value="F:metal ion binding"/>
    <property type="evidence" value="ECO:0007669"/>
    <property type="project" value="InterPro"/>
</dbReference>
<dbReference type="InterPro" id="IPR011249">
    <property type="entry name" value="Metalloenz_LuxS/M16"/>
</dbReference>
<feature type="compositionally biased region" description="Acidic residues" evidence="1">
    <location>
        <begin position="1020"/>
        <end position="1060"/>
    </location>
</feature>
<dbReference type="SUPFAM" id="SSF63411">
    <property type="entry name" value="LuxS/MPP-like metallohydrolase"/>
    <property type="match status" value="4"/>
</dbReference>
<dbReference type="PANTHER" id="PTHR43016:SF16">
    <property type="entry name" value="METALLOPROTEASE, PUTATIVE (AFU_ORTHOLOGUE AFUA_4G07610)-RELATED"/>
    <property type="match status" value="1"/>
</dbReference>
<dbReference type="Pfam" id="PF05193">
    <property type="entry name" value="Peptidase_M16_C"/>
    <property type="match status" value="1"/>
</dbReference>
<dbReference type="Gene3D" id="3.30.830.10">
    <property type="entry name" value="Metalloenzyme, LuxS/M16 peptidase-like"/>
    <property type="match status" value="4"/>
</dbReference>
<feature type="domain" description="Peptidase M16 N-terminal" evidence="2">
    <location>
        <begin position="59"/>
        <end position="140"/>
    </location>
</feature>
<evidence type="ECO:0000259" key="2">
    <source>
        <dbReference type="Pfam" id="PF00675"/>
    </source>
</evidence>
<gene>
    <name evidence="4" type="ORF">R9X50_00649200</name>
</gene>
<evidence type="ECO:0000256" key="1">
    <source>
        <dbReference type="SAM" id="MobiDB-lite"/>
    </source>
</evidence>
<dbReference type="InterPro" id="IPR011765">
    <property type="entry name" value="Pept_M16_N"/>
</dbReference>
<evidence type="ECO:0000259" key="3">
    <source>
        <dbReference type="Pfam" id="PF05193"/>
    </source>
</evidence>
<evidence type="ECO:0000313" key="5">
    <source>
        <dbReference type="Proteomes" id="UP001303373"/>
    </source>
</evidence>
<keyword evidence="5" id="KW-1185">Reference proteome</keyword>
<dbReference type="FunFam" id="3.30.830.10:FF:000015">
    <property type="entry name" value="Putative zinc metalloprotease"/>
    <property type="match status" value="1"/>
</dbReference>
<dbReference type="FunFam" id="3.30.830.10:FF:000031">
    <property type="entry name" value="Putative zinc metalloprotease"/>
    <property type="match status" value="1"/>
</dbReference>
<protein>
    <recommendedName>
        <fullName evidence="6">Zinc metalloprotease</fullName>
    </recommendedName>
</protein>
<dbReference type="Pfam" id="PF00675">
    <property type="entry name" value="Peptidase_M16"/>
    <property type="match status" value="1"/>
</dbReference>
<feature type="region of interest" description="Disordered" evidence="1">
    <location>
        <begin position="1010"/>
        <end position="1060"/>
    </location>
</feature>
<evidence type="ECO:0000313" key="4">
    <source>
        <dbReference type="EMBL" id="WPH03609.1"/>
    </source>
</evidence>
<sequence>MSAATKRSTHFRVIQRLDFEYAPVTLSQYESTRTGLRVVVVDQKGPKVNGYFSLATEIHDDSGAPHTLEHLCFLGSKSYQYKGLLDKLATRAYSMTNAWTAVDNTSYTLETAGWEGFAQILPVYLEHLIVPTLTDEGCYTEVHHIDGNGQDAGVVYSEMQGVQNDPQELMDLHLRRMIYPEGNGFRYETGGMMEQLRSLTADRIRSFHKEMYQPKNMCLVLTGEVDHDQLLQILDDFEDTILKDVPPIDAPFQRPWTDSKPNPPIKETKIDTVKFPEEDESMGEIMTAFLGPDCNDNEAVAALGILLMYLMGSSISVIENTMVEKEQLCSMTYYNTDARPDTAITFSLSAVETEKLADVEKRLIELIKETASKPLEMGYLHDCIKRWRRQIKIRCENAGDFFSTPIIEDHLFGDRNGKDLKCLASLKELDDLERWSDSQWREFLTKWLVDAPHVSVLGVPSKELSDKITKDEKARVKAQQEKLGEDGMKKLAEKLQHAQDTNNKPIPDAVLEKFPIPGTDSVHFISTVTARAGSARKMGKLDNDIQKIIDKDDNDSPLFIHFEHIPSNFVRIKLDICTGSVPVDLMPLLTLYMMNFFTTPVMYKGKRIEFEDLVLDLEKDTVSYGIDSERGNPEMLYINFDIEPEKYETIIGWLKTVLFEAIHDPVRLHASLTKILAEIPDEKRSGASMVYAVDAMIKYKQSSSLRARSTLAKSLYLKRVKKMLKEDEQSVIDNFTKMCSVLHRAENFRVYVAADIEKLQNPVSTWQVLANGLDTSKPLAPLDERHGKLSEIGLNPGSAAYIVPMATSDSSFTLLTAKGPNSFDDPDLAALMVATSYMDAVEGPLWVGVRGKGLAYGTGFRRSIDTGLLTFSISRSPDSYKAYIASKEQVEGLASGKVQLDKFALEGALSEIVLKLAEEQPTMAQAASVSYTNQVMHGISKDWSHQMLAKIRNVTPEQVRAVMAKYMVPVFDSKTANLIITCAQIMEEDLVARFTDSGFRPQVRPLEFFQDDYGLKAPQGEDDDDEEEEDDDEDNDEDDEEDDDDEDEAMDTPASEDEDA</sequence>
<dbReference type="EMBL" id="CP138590">
    <property type="protein sequence ID" value="WPH03609.1"/>
    <property type="molecule type" value="Genomic_DNA"/>
</dbReference>